<evidence type="ECO:0000256" key="9">
    <source>
        <dbReference type="ARBA" id="ARBA00039658"/>
    </source>
</evidence>
<evidence type="ECO:0000256" key="4">
    <source>
        <dbReference type="ARBA" id="ARBA00022695"/>
    </source>
</evidence>
<reference evidence="13 14" key="1">
    <citation type="submission" date="2024-09" db="EMBL/GenBank/DDBJ databases">
        <title>A chromosome-level genome assembly of Gray's grenadier anchovy, Coilia grayii.</title>
        <authorList>
            <person name="Fu Z."/>
        </authorList>
    </citation>
    <scope>NUCLEOTIDE SEQUENCE [LARGE SCALE GENOMIC DNA]</scope>
    <source>
        <strain evidence="13">G4</strain>
        <tissue evidence="13">Muscle</tissue>
    </source>
</reference>
<dbReference type="InterPro" id="IPR036397">
    <property type="entry name" value="RNaseH_sf"/>
</dbReference>
<dbReference type="CDD" id="cd09274">
    <property type="entry name" value="RNase_HI_RT_Ty3"/>
    <property type="match status" value="1"/>
</dbReference>
<dbReference type="PROSITE" id="PS50994">
    <property type="entry name" value="INTEGRASE"/>
    <property type="match status" value="1"/>
</dbReference>
<dbReference type="GO" id="GO:0004523">
    <property type="term" value="F:RNA-DNA hybrid ribonuclease activity"/>
    <property type="evidence" value="ECO:0007669"/>
    <property type="project" value="UniProtKB-EC"/>
</dbReference>
<dbReference type="GO" id="GO:0003964">
    <property type="term" value="F:RNA-directed DNA polymerase activity"/>
    <property type="evidence" value="ECO:0007669"/>
    <property type="project" value="UniProtKB-KW"/>
</dbReference>
<dbReference type="Gene3D" id="3.30.420.10">
    <property type="entry name" value="Ribonuclease H-like superfamily/Ribonuclease H"/>
    <property type="match status" value="1"/>
</dbReference>
<keyword evidence="14" id="KW-1185">Reference proteome</keyword>
<evidence type="ECO:0000256" key="1">
    <source>
        <dbReference type="ARBA" id="ARBA00010879"/>
    </source>
</evidence>
<evidence type="ECO:0000256" key="2">
    <source>
        <dbReference type="ARBA" id="ARBA00012180"/>
    </source>
</evidence>
<organism evidence="13 14">
    <name type="scientific">Coilia grayii</name>
    <name type="common">Gray's grenadier anchovy</name>
    <dbReference type="NCBI Taxonomy" id="363190"/>
    <lineage>
        <taxon>Eukaryota</taxon>
        <taxon>Metazoa</taxon>
        <taxon>Chordata</taxon>
        <taxon>Craniata</taxon>
        <taxon>Vertebrata</taxon>
        <taxon>Euteleostomi</taxon>
        <taxon>Actinopterygii</taxon>
        <taxon>Neopterygii</taxon>
        <taxon>Teleostei</taxon>
        <taxon>Clupei</taxon>
        <taxon>Clupeiformes</taxon>
        <taxon>Clupeoidei</taxon>
        <taxon>Engraulidae</taxon>
        <taxon>Coilinae</taxon>
        <taxon>Coilia</taxon>
    </lineage>
</organism>
<proteinExistence type="inferred from homology"/>
<dbReference type="Gene3D" id="3.10.10.10">
    <property type="entry name" value="HIV Type 1 Reverse Transcriptase, subunit A, domain 1"/>
    <property type="match status" value="1"/>
</dbReference>
<sequence>MDNITVEALWDSGAQATVINEAWRVEHLPHTIVRPIKELLGPDTLTGIAANRTEIPFCGWVEAEFKLCDTDTEALVVPILVSDDPGVAERPIIGYNVIEEVVKAQHTGFRVDPTTIQTVSATFSIRPRIARMVVKLIQTPDQHESVGVVTTGRRRVTLSANEVTTIAVPARLGARFKGQEVLFTPSNLHPLPHGLEVTEGLVTTDVGKKTAIVKIPIANTTNHPIVLGQRITLGHLNTVKAVYTGAPSPEQPEQSTAIHHAKCCVASMNPVSKRKGQTEGENSNPAVQRTKWHPPVDLEHLSEHQREVVKEMLYEECDAFAYDDNDIGCIPTLNMHITLRDPAPVQKTYMSIPKPLHAEVKEYLQDLLNKGWITPSRSPYSSPVVCVRKKDGGLRLCCDYRELNSKSVPDRHPIPRIQDMLDSLSGSSWFSVLDQGKAYHQGFLDPESRPLTAFITPWGLYEWTRIPFGLSSAPAEFQRSMEECLSGLRDTMCQPYLDDNLVHSSIFENHLEHVRTVLQRYKQHGVKLTPRKCELFKWSVRFLGRMVSGEGYTMDPKDMAPVQALRERRPATVGELRQILGFISYYRPYIKDFSKIAKPLYSLLSTDTCDSDIHIEPADRVTKGKGKRSEKRSGQKPSRAPIHWAPLHQAILNQLIDCLLSPPILGYPDMTQPFVLHCDASQDGLGAVLYQRQSGKMAVIAYGSRTLTPPEKNYHMHSGKLEFLAMKWAICERFRDYLFHAPSFVVYTDNNPLTYVLTTTKLNATGHRWVAELADFNFTIKYRPGKSNADADGLSRLPLDIDSVMGQCTEEIHPDTISATMTGVTVGREKPTWESVCIRALALVHEPPSTVLGPPLAPEELRDAQEKDPVVGRALLYIHGGRRPVRQELNTEDPDVCILLKQWPKLYIDNKGVLHRRMAEKDQLVLPRIFHPLVFHELHQKMGHLGVERTLRLIRDRFFWPRMQTDVEDFITKKCECLKNKRPQRQMRAPLEPIKTTYPFEMVSIDYLHLETCKHGFEYILVVMDHFTRFAQAYSTKSKDGRTAADKLFNDFFLRFGFPCKIHHDRGKEFDNQLFKRLKELSGVQGSLTSPYHPEGNGQVERFNRTLLAMLRTLTKEEKTDWKASVPKVIHAYNCTHSEATGYSPYFLLFGRSPRLPIDLLFNLDACEKHAGHKDYVTDWQRRMREAYTIASHTATKEAARGKAHYDKSVYGHDLQPGDRVLVRNLSERGGPGKLRSYWEDKVHVVIQRKTPEGPVYEVTAENGKGGKRVLHRNLLLPCDHLPLEKPVESKTPEMQPKRKMQMSRERRSEPHLASSHAEQSDSDLESDTELEYGPKYPLRRYHTALRRDEEFLLDPQAKPFEPHSTKPLSRAPEPPAPASLPHTPASEPLAPDTLPHSHAPRPHTSSFTPASPSHHMYPHRSSHPPQRLTYTTPGVPSYGALNTVGLNMPHLQSTPVAVLPWRPW</sequence>
<dbReference type="InterPro" id="IPR041588">
    <property type="entry name" value="Integrase_H2C2"/>
</dbReference>
<dbReference type="FunFam" id="1.10.340.70:FF:000001">
    <property type="entry name" value="Retrovirus-related Pol polyprotein from transposon gypsy-like Protein"/>
    <property type="match status" value="1"/>
</dbReference>
<evidence type="ECO:0000256" key="6">
    <source>
        <dbReference type="ARBA" id="ARBA00022759"/>
    </source>
</evidence>
<dbReference type="EC" id="3.1.26.4" evidence="2"/>
<evidence type="ECO:0000256" key="3">
    <source>
        <dbReference type="ARBA" id="ARBA00022679"/>
    </source>
</evidence>
<name>A0ABD1JMK9_9TELE</name>
<dbReference type="Gene3D" id="1.10.340.70">
    <property type="match status" value="1"/>
</dbReference>
<comment type="caution">
    <text evidence="13">The sequence shown here is derived from an EMBL/GenBank/DDBJ whole genome shotgun (WGS) entry which is preliminary data.</text>
</comment>
<dbReference type="InterPro" id="IPR001584">
    <property type="entry name" value="Integrase_cat-core"/>
</dbReference>
<dbReference type="InterPro" id="IPR043128">
    <property type="entry name" value="Rev_trsase/Diguanyl_cyclase"/>
</dbReference>
<dbReference type="Pfam" id="PF00665">
    <property type="entry name" value="rve"/>
    <property type="match status" value="1"/>
</dbReference>
<dbReference type="FunFam" id="3.10.20.370:FF:000001">
    <property type="entry name" value="Retrovirus-related Pol polyprotein from transposon 17.6-like protein"/>
    <property type="match status" value="1"/>
</dbReference>
<dbReference type="PANTHER" id="PTHR37984:SF15">
    <property type="entry name" value="INTEGRASE CATALYTIC DOMAIN-CONTAINING PROTEIN"/>
    <property type="match status" value="1"/>
</dbReference>
<protein>
    <recommendedName>
        <fullName evidence="9">Gypsy retrotransposon integrase-like protein 1</fullName>
        <ecNumber evidence="2">3.1.26.4</ecNumber>
    </recommendedName>
</protein>
<dbReference type="FunFam" id="3.30.420.10:FF:000032">
    <property type="entry name" value="Retrovirus-related Pol polyprotein from transposon 297-like Protein"/>
    <property type="match status" value="1"/>
</dbReference>
<dbReference type="InterPro" id="IPR000477">
    <property type="entry name" value="RT_dom"/>
</dbReference>
<dbReference type="Pfam" id="PF17917">
    <property type="entry name" value="RT_RNaseH"/>
    <property type="match status" value="1"/>
</dbReference>
<keyword evidence="6" id="KW-0255">Endonuclease</keyword>
<dbReference type="InterPro" id="IPR050951">
    <property type="entry name" value="Retrovirus_Pol_polyprotein"/>
</dbReference>
<dbReference type="PROSITE" id="PS50878">
    <property type="entry name" value="RT_POL"/>
    <property type="match status" value="1"/>
</dbReference>
<feature type="domain" description="Integrase catalytic" evidence="12">
    <location>
        <begin position="995"/>
        <end position="1153"/>
    </location>
</feature>
<dbReference type="Proteomes" id="UP001591681">
    <property type="component" value="Unassembled WGS sequence"/>
</dbReference>
<dbReference type="Pfam" id="PF17921">
    <property type="entry name" value="Integrase_H2C2"/>
    <property type="match status" value="1"/>
</dbReference>
<evidence type="ECO:0000256" key="8">
    <source>
        <dbReference type="ARBA" id="ARBA00022918"/>
    </source>
</evidence>
<comment type="similarity">
    <text evidence="1">Belongs to the beta type-B retroviral polymerase family. HERV class-II K(HML-2) pol subfamily.</text>
</comment>
<feature type="region of interest" description="Disordered" evidence="10">
    <location>
        <begin position="1282"/>
        <end position="1332"/>
    </location>
</feature>
<keyword evidence="8" id="KW-0695">RNA-directed DNA polymerase</keyword>
<dbReference type="InterPro" id="IPR041373">
    <property type="entry name" value="RT_RNaseH"/>
</dbReference>
<evidence type="ECO:0000256" key="10">
    <source>
        <dbReference type="SAM" id="MobiDB-lite"/>
    </source>
</evidence>
<feature type="domain" description="Reverse transcriptase" evidence="11">
    <location>
        <begin position="368"/>
        <end position="547"/>
    </location>
</feature>
<dbReference type="Gene3D" id="3.10.20.370">
    <property type="match status" value="1"/>
</dbReference>
<dbReference type="InterPro" id="IPR043502">
    <property type="entry name" value="DNA/RNA_pol_sf"/>
</dbReference>
<accession>A0ABD1JMK9</accession>
<dbReference type="SUPFAM" id="SSF56672">
    <property type="entry name" value="DNA/RNA polymerases"/>
    <property type="match status" value="1"/>
</dbReference>
<gene>
    <name evidence="13" type="ORF">ACEWY4_018257</name>
</gene>
<evidence type="ECO:0000259" key="11">
    <source>
        <dbReference type="PROSITE" id="PS50878"/>
    </source>
</evidence>
<keyword evidence="4" id="KW-0548">Nucleotidyltransferase</keyword>
<evidence type="ECO:0000313" key="13">
    <source>
        <dbReference type="EMBL" id="KAL2087198.1"/>
    </source>
</evidence>
<evidence type="ECO:0000256" key="5">
    <source>
        <dbReference type="ARBA" id="ARBA00022722"/>
    </source>
</evidence>
<evidence type="ECO:0000259" key="12">
    <source>
        <dbReference type="PROSITE" id="PS50994"/>
    </source>
</evidence>
<feature type="compositionally biased region" description="Acidic residues" evidence="10">
    <location>
        <begin position="1321"/>
        <end position="1331"/>
    </location>
</feature>
<feature type="compositionally biased region" description="Basic and acidic residues" evidence="10">
    <location>
        <begin position="1282"/>
        <end position="1292"/>
    </location>
</feature>
<feature type="region of interest" description="Disordered" evidence="10">
    <location>
        <begin position="615"/>
        <end position="640"/>
    </location>
</feature>
<feature type="region of interest" description="Disordered" evidence="10">
    <location>
        <begin position="1353"/>
        <end position="1435"/>
    </location>
</feature>
<keyword evidence="7" id="KW-0378">Hydrolase</keyword>
<dbReference type="SUPFAM" id="SSF53098">
    <property type="entry name" value="Ribonuclease H-like"/>
    <property type="match status" value="1"/>
</dbReference>
<evidence type="ECO:0000256" key="7">
    <source>
        <dbReference type="ARBA" id="ARBA00022801"/>
    </source>
</evidence>
<dbReference type="Pfam" id="PF00078">
    <property type="entry name" value="RVT_1"/>
    <property type="match status" value="1"/>
</dbReference>
<evidence type="ECO:0000313" key="14">
    <source>
        <dbReference type="Proteomes" id="UP001591681"/>
    </source>
</evidence>
<dbReference type="Gene3D" id="3.30.70.270">
    <property type="match status" value="2"/>
</dbReference>
<keyword evidence="3" id="KW-0808">Transferase</keyword>
<dbReference type="InterPro" id="IPR012337">
    <property type="entry name" value="RNaseH-like_sf"/>
</dbReference>
<dbReference type="PANTHER" id="PTHR37984">
    <property type="entry name" value="PROTEIN CBG26694"/>
    <property type="match status" value="1"/>
</dbReference>
<dbReference type="EMBL" id="JBHFQA010000015">
    <property type="protein sequence ID" value="KAL2087198.1"/>
    <property type="molecule type" value="Genomic_DNA"/>
</dbReference>
<keyword evidence="5" id="KW-0540">Nuclease</keyword>
<dbReference type="CDD" id="cd01647">
    <property type="entry name" value="RT_LTR"/>
    <property type="match status" value="1"/>
</dbReference>